<dbReference type="Gene3D" id="1.10.443.10">
    <property type="entry name" value="Intergrase catalytic core"/>
    <property type="match status" value="1"/>
</dbReference>
<reference evidence="2" key="1">
    <citation type="submission" date="2018-06" db="EMBL/GenBank/DDBJ databases">
        <authorList>
            <person name="Zhirakovskaya E."/>
        </authorList>
    </citation>
    <scope>NUCLEOTIDE SEQUENCE</scope>
</reference>
<proteinExistence type="predicted"/>
<evidence type="ECO:0000313" key="2">
    <source>
        <dbReference type="EMBL" id="VAW84548.1"/>
    </source>
</evidence>
<dbReference type="InterPro" id="IPR013762">
    <property type="entry name" value="Integrase-like_cat_sf"/>
</dbReference>
<evidence type="ECO:0000256" key="1">
    <source>
        <dbReference type="ARBA" id="ARBA00023172"/>
    </source>
</evidence>
<dbReference type="AlphaFoldDB" id="A0A3B0YUF6"/>
<accession>A0A3B0YUF6</accession>
<name>A0A3B0YUF6_9ZZZZ</name>
<dbReference type="InterPro" id="IPR011010">
    <property type="entry name" value="DNA_brk_join_enz"/>
</dbReference>
<dbReference type="GO" id="GO:0003677">
    <property type="term" value="F:DNA binding"/>
    <property type="evidence" value="ECO:0007669"/>
    <property type="project" value="InterPro"/>
</dbReference>
<dbReference type="SUPFAM" id="SSF56349">
    <property type="entry name" value="DNA breaking-rejoining enzymes"/>
    <property type="match status" value="1"/>
</dbReference>
<keyword evidence="1" id="KW-0233">DNA recombination</keyword>
<dbReference type="GO" id="GO:0015074">
    <property type="term" value="P:DNA integration"/>
    <property type="evidence" value="ECO:0007669"/>
    <property type="project" value="InterPro"/>
</dbReference>
<dbReference type="EMBL" id="UOFP01000054">
    <property type="protein sequence ID" value="VAW84548.1"/>
    <property type="molecule type" value="Genomic_DNA"/>
</dbReference>
<protein>
    <submittedName>
        <fullName evidence="2">Uncharacterized protein</fullName>
    </submittedName>
</protein>
<dbReference type="GO" id="GO:0006310">
    <property type="term" value="P:DNA recombination"/>
    <property type="evidence" value="ECO:0007669"/>
    <property type="project" value="UniProtKB-KW"/>
</dbReference>
<gene>
    <name evidence="2" type="ORF">MNBD_GAMMA18-1143</name>
</gene>
<organism evidence="2">
    <name type="scientific">hydrothermal vent metagenome</name>
    <dbReference type="NCBI Taxonomy" id="652676"/>
    <lineage>
        <taxon>unclassified sequences</taxon>
        <taxon>metagenomes</taxon>
        <taxon>ecological metagenomes</taxon>
    </lineage>
</organism>
<sequence length="88" mass="10067">MFSLSIGDVDAAHQRVHVRDAKGHKDRFVPLPSVRLNLLRRFWAVHRHPVLLFPNRKRGLAGCQFVDTPLDREGGKYNIDSLSILIQP</sequence>